<feature type="transmembrane region" description="Helical" evidence="3">
    <location>
        <begin position="724"/>
        <end position="746"/>
    </location>
</feature>
<feature type="domain" description="Abnormal spindle-like microcephaly-associated protein ASH" evidence="5">
    <location>
        <begin position="513"/>
        <end position="599"/>
    </location>
</feature>
<accession>A0A916W3X4</accession>
<dbReference type="Gene3D" id="2.60.40.10">
    <property type="entry name" value="Immunoglobulins"/>
    <property type="match status" value="1"/>
</dbReference>
<evidence type="ECO:0000256" key="2">
    <source>
        <dbReference type="ARBA" id="ARBA00022490"/>
    </source>
</evidence>
<evidence type="ECO:0000256" key="1">
    <source>
        <dbReference type="ARBA" id="ARBA00004496"/>
    </source>
</evidence>
<evidence type="ECO:0000256" key="3">
    <source>
        <dbReference type="SAM" id="Phobius"/>
    </source>
</evidence>
<dbReference type="GO" id="GO:0005737">
    <property type="term" value="C:cytoplasm"/>
    <property type="evidence" value="ECO:0007669"/>
    <property type="project" value="UniProtKB-SubCell"/>
</dbReference>
<keyword evidence="4" id="KW-0732">Signal</keyword>
<feature type="chain" id="PRO_5036896948" description="Abnormal spindle-like microcephaly-associated protein ASH domain-containing protein" evidence="4">
    <location>
        <begin position="21"/>
        <end position="775"/>
    </location>
</feature>
<dbReference type="NCBIfam" id="NF012200">
    <property type="entry name" value="choice_anch_D"/>
    <property type="match status" value="1"/>
</dbReference>
<dbReference type="Pfam" id="PF15780">
    <property type="entry name" value="ASH"/>
    <property type="match status" value="1"/>
</dbReference>
<dbReference type="Proteomes" id="UP000648801">
    <property type="component" value="Unassembled WGS sequence"/>
</dbReference>
<feature type="signal peptide" evidence="4">
    <location>
        <begin position="1"/>
        <end position="20"/>
    </location>
</feature>
<keyword evidence="3" id="KW-0472">Membrane</keyword>
<sequence length="775" mass="80701">MRRATQIVLTVLMFLPIARAQTSMTISSLTGPVTSTESSSFLSYMAAQTPAANNIGNNWAQGASGEAVKAMGMVYEITQNTAVLDQMIRFCDTLLSERDDLASAPTGQLIIWTGHIDPVWPGTTTTPIQTAGEQGDAVGHLGNCARLILETPSIWDNNVAIGDPDGYGTTYLARAKTYVAQADVAVSGHILKSELDISNSNHYYFSVADPYKSGQPVPWNQVAMFNYGFQNLAIDHQILGDNSTLEAQYYQLVQANINWFFTSGYTEATDSDGNPTYSWDYAYPTTPLEDNNHGSLDLNGFYRAYVTGEYGITPAMMTPFGYTFNDIMTLGPGDYSGFINGTTGSGNQAATNYIRSGWLLMADFMPSSYDTAFTSADFVAGGTTTNADRFSKLLWMKNERYQSFTLTTSTPSQTIPAGSSATYPATIEAQGAFAGTVNFSVLNFTGLPTGVTATFSAPTVTGGGSSTLTLTTTSATPNGTYPITILASSMGQVTQTATVNLVVASQILNPAGPLSFTTTSGTTSATQIVTLSNPGTAALAITSISLTGTDAGSFTETNHCGASLGAGASCVISLAFAPTSTGSDTAMLTVTDNAIGSPQTVALVGTSVAPVSADFNLSASPSSLTVTAGNSTSSTLTVSAIGGTVNGPVMLSASGVPGATITFSPASVSPGSGTATSIMTVQVSSSLAMIHASRSGVMGGIMSAILLPWLFLRRRPHRRSQWHATLSLLVLLLGAFGLLCGCQGSQNPVGKNYTISISGASGTNTHITTISLTVR</sequence>
<reference evidence="6" key="1">
    <citation type="journal article" date="2014" name="Int. J. Syst. Evol. Microbiol.">
        <title>Complete genome sequence of Corynebacterium casei LMG S-19264T (=DSM 44701T), isolated from a smear-ripened cheese.</title>
        <authorList>
            <consortium name="US DOE Joint Genome Institute (JGI-PGF)"/>
            <person name="Walter F."/>
            <person name="Albersmeier A."/>
            <person name="Kalinowski J."/>
            <person name="Ruckert C."/>
        </authorList>
    </citation>
    <scope>NUCLEOTIDE SEQUENCE</scope>
    <source>
        <strain evidence="6">CGMCC 1.15447</strain>
    </source>
</reference>
<evidence type="ECO:0000313" key="7">
    <source>
        <dbReference type="Proteomes" id="UP000648801"/>
    </source>
</evidence>
<dbReference type="InterPro" id="IPR013783">
    <property type="entry name" value="Ig-like_fold"/>
</dbReference>
<evidence type="ECO:0000313" key="6">
    <source>
        <dbReference type="EMBL" id="GGA63932.1"/>
    </source>
</evidence>
<reference evidence="6" key="2">
    <citation type="submission" date="2020-09" db="EMBL/GenBank/DDBJ databases">
        <authorList>
            <person name="Sun Q."/>
            <person name="Zhou Y."/>
        </authorList>
    </citation>
    <scope>NUCLEOTIDE SEQUENCE</scope>
    <source>
        <strain evidence="6">CGMCC 1.15447</strain>
    </source>
</reference>
<name>A0A916W3X4_9BACT</name>
<comment type="subcellular location">
    <subcellularLocation>
        <location evidence="1">Cytoplasm</location>
    </subcellularLocation>
</comment>
<dbReference type="RefSeq" id="WP_188758561.1">
    <property type="nucleotide sequence ID" value="NZ_BMJB01000001.1"/>
</dbReference>
<keyword evidence="2" id="KW-0963">Cytoplasm</keyword>
<dbReference type="InterPro" id="IPR031549">
    <property type="entry name" value="ASH"/>
</dbReference>
<keyword evidence="3" id="KW-1133">Transmembrane helix</keyword>
<keyword evidence="7" id="KW-1185">Reference proteome</keyword>
<gene>
    <name evidence="6" type="ORF">GCM10011507_14430</name>
</gene>
<keyword evidence="3" id="KW-0812">Transmembrane</keyword>
<dbReference type="EMBL" id="BMJB01000001">
    <property type="protein sequence ID" value="GGA63932.1"/>
    <property type="molecule type" value="Genomic_DNA"/>
</dbReference>
<evidence type="ECO:0000256" key="4">
    <source>
        <dbReference type="SAM" id="SignalP"/>
    </source>
</evidence>
<dbReference type="AlphaFoldDB" id="A0A916W3X4"/>
<organism evidence="6 7">
    <name type="scientific">Edaphobacter acidisoli</name>
    <dbReference type="NCBI Taxonomy" id="2040573"/>
    <lineage>
        <taxon>Bacteria</taxon>
        <taxon>Pseudomonadati</taxon>
        <taxon>Acidobacteriota</taxon>
        <taxon>Terriglobia</taxon>
        <taxon>Terriglobales</taxon>
        <taxon>Acidobacteriaceae</taxon>
        <taxon>Edaphobacter</taxon>
    </lineage>
</organism>
<feature type="transmembrane region" description="Helical" evidence="3">
    <location>
        <begin position="695"/>
        <end position="712"/>
    </location>
</feature>
<proteinExistence type="predicted"/>
<protein>
    <recommendedName>
        <fullName evidence="5">Abnormal spindle-like microcephaly-associated protein ASH domain-containing protein</fullName>
    </recommendedName>
</protein>
<evidence type="ECO:0000259" key="5">
    <source>
        <dbReference type="Pfam" id="PF15780"/>
    </source>
</evidence>
<comment type="caution">
    <text evidence="6">The sequence shown here is derived from an EMBL/GenBank/DDBJ whole genome shotgun (WGS) entry which is preliminary data.</text>
</comment>